<evidence type="ECO:0000313" key="2">
    <source>
        <dbReference type="Proteomes" id="UP001173223"/>
    </source>
</evidence>
<reference evidence="1" key="2">
    <citation type="submission" date="2022-04" db="EMBL/GenBank/DDBJ databases">
        <authorList>
            <person name="Livingstone P.G."/>
        </authorList>
    </citation>
    <scope>NUCLEOTIDE SEQUENCE</scope>
    <source>
        <strain evidence="1">BRON_8</strain>
    </source>
</reference>
<evidence type="ECO:0000313" key="1">
    <source>
        <dbReference type="EMBL" id="MDK4512874.1"/>
    </source>
</evidence>
<keyword evidence="2" id="KW-1185">Reference proteome</keyword>
<comment type="caution">
    <text evidence="1">The sequence shown here is derived from an EMBL/GenBank/DDBJ whole genome shotgun (WGS) entry which is preliminary data.</text>
</comment>
<organism evidence="1 2">
    <name type="scientific">Fusobacterium necrophorum</name>
    <dbReference type="NCBI Taxonomy" id="859"/>
    <lineage>
        <taxon>Bacteria</taxon>
        <taxon>Fusobacteriati</taxon>
        <taxon>Fusobacteriota</taxon>
        <taxon>Fusobacteriia</taxon>
        <taxon>Fusobacteriales</taxon>
        <taxon>Fusobacteriaceae</taxon>
        <taxon>Fusobacterium</taxon>
    </lineage>
</organism>
<protein>
    <submittedName>
        <fullName evidence="1">Uncharacterized protein</fullName>
    </submittedName>
</protein>
<dbReference type="AlphaFoldDB" id="A0AAW6WG68"/>
<accession>A0AAW6WG68</accession>
<proteinExistence type="predicted"/>
<gene>
    <name evidence="1" type="ORF">MWG07_11505</name>
</gene>
<reference evidence="1" key="1">
    <citation type="journal article" date="2022" name="Gene">
        <title>A genome-led study on the pathogenesis of Fusobacterium necrophorum infections.</title>
        <authorList>
            <person name="Thapa G."/>
            <person name="Jayal A."/>
            <person name="Sikazwe E."/>
            <person name="Perry T."/>
            <person name="Mohammed Al Balushi A."/>
            <person name="Livingstone P."/>
        </authorList>
    </citation>
    <scope>NUCLEOTIDE SEQUENCE</scope>
    <source>
        <strain evidence="1">BRON_8</strain>
    </source>
</reference>
<name>A0AAW6WG68_9FUSO</name>
<dbReference type="Proteomes" id="UP001173223">
    <property type="component" value="Unassembled WGS sequence"/>
</dbReference>
<sequence length="238" mass="27677">MGRRTRFLELFLPDRNDYYRIIQDQNENFEKIDRKLEQWDTDKESAIKYKKTGFNLDKTDSYEENNTNKLATAKALYLLWEAFKAKIKAIKLTWEAIEDKPSTFPPSTHYHSQYAPSSHTHDDRYYTQTKSDNRLNGLAGKKDRTFPLSSATKGNVYLLESTHKFYMCVKDYSSYYSISVPNENFIEMSVYENLNRLNNLHKLYLIYAGAGTFLNGTNIVLNIPSTAKNIIIAENNDG</sequence>
<feature type="non-terminal residue" evidence="1">
    <location>
        <position position="238"/>
    </location>
</feature>
<dbReference type="EMBL" id="JAMGTK010000027">
    <property type="protein sequence ID" value="MDK4512874.1"/>
    <property type="molecule type" value="Genomic_DNA"/>
</dbReference>